<protein>
    <submittedName>
        <fullName evidence="11">Carbohydrate ABC transporter membrane protein 2, CUT1 family</fullName>
    </submittedName>
</protein>
<evidence type="ECO:0000256" key="7">
    <source>
        <dbReference type="ARBA" id="ARBA00022989"/>
    </source>
</evidence>
<keyword evidence="6 9" id="KW-0812">Transmembrane</keyword>
<feature type="transmembrane region" description="Helical" evidence="9">
    <location>
        <begin position="30"/>
        <end position="58"/>
    </location>
</feature>
<evidence type="ECO:0000259" key="10">
    <source>
        <dbReference type="PROSITE" id="PS50928"/>
    </source>
</evidence>
<feature type="transmembrane region" description="Helical" evidence="9">
    <location>
        <begin position="130"/>
        <end position="150"/>
    </location>
</feature>
<feature type="transmembrane region" description="Helical" evidence="9">
    <location>
        <begin position="97"/>
        <end position="118"/>
    </location>
</feature>
<sequence>MTTTQTPVSAPGARPDVTSLPRRIRSNRSVMHYVGSVLKALMCALMLAFFALPLLWLATAPFDSAPSLSLAWPEWTLKNFKVLIDNPYALRSLANSIILALGVTVIVLVFGSIASYALSRVRIPGRDTLLYALLLLSSIVTGTAAMVPTFQLMNQLGLIDSQLGVILVMAAGVMPTVIFILKDFMDSVPRSYEESARLAGAGPLRILIDVVVPIARPGLATIAVWAVVQVWGNFLIPYILLRSPDKQPAAVVMYTFYTEGGQPNLALISTFSLLFSVPVVAMYFFVNRKFGFRFHGGIKS</sequence>
<dbReference type="STRING" id="1814289.SAMN05216410_1225"/>
<organism evidence="11 12">
    <name type="scientific">Sanguibacter gelidistatuariae</name>
    <dbReference type="NCBI Taxonomy" id="1814289"/>
    <lineage>
        <taxon>Bacteria</taxon>
        <taxon>Bacillati</taxon>
        <taxon>Actinomycetota</taxon>
        <taxon>Actinomycetes</taxon>
        <taxon>Micrococcales</taxon>
        <taxon>Sanguibacteraceae</taxon>
        <taxon>Sanguibacter</taxon>
    </lineage>
</organism>
<keyword evidence="7 9" id="KW-1133">Transmembrane helix</keyword>
<keyword evidence="5" id="KW-0762">Sugar transport</keyword>
<dbReference type="SUPFAM" id="SSF161098">
    <property type="entry name" value="MetI-like"/>
    <property type="match status" value="1"/>
</dbReference>
<dbReference type="InterPro" id="IPR000515">
    <property type="entry name" value="MetI-like"/>
</dbReference>
<evidence type="ECO:0000313" key="12">
    <source>
        <dbReference type="Proteomes" id="UP000199039"/>
    </source>
</evidence>
<dbReference type="PROSITE" id="PS50928">
    <property type="entry name" value="ABC_TM1"/>
    <property type="match status" value="1"/>
</dbReference>
<dbReference type="InterPro" id="IPR050901">
    <property type="entry name" value="BP-dep_ABC_trans_perm"/>
</dbReference>
<dbReference type="AlphaFoldDB" id="A0A1G6HVB9"/>
<keyword evidence="12" id="KW-1185">Reference proteome</keyword>
<dbReference type="PANTHER" id="PTHR32243:SF50">
    <property type="entry name" value="MALTOSE_MALTODEXTRIN TRANSPORT SYSTEM PERMEASE PROTEIN MALG"/>
    <property type="match status" value="1"/>
</dbReference>
<dbReference type="CDD" id="cd06261">
    <property type="entry name" value="TM_PBP2"/>
    <property type="match status" value="1"/>
</dbReference>
<dbReference type="Proteomes" id="UP000199039">
    <property type="component" value="Unassembled WGS sequence"/>
</dbReference>
<evidence type="ECO:0000256" key="5">
    <source>
        <dbReference type="ARBA" id="ARBA00022597"/>
    </source>
</evidence>
<dbReference type="Pfam" id="PF00528">
    <property type="entry name" value="BPD_transp_1"/>
    <property type="match status" value="1"/>
</dbReference>
<dbReference type="Gene3D" id="1.10.3720.10">
    <property type="entry name" value="MetI-like"/>
    <property type="match status" value="1"/>
</dbReference>
<dbReference type="InterPro" id="IPR035906">
    <property type="entry name" value="MetI-like_sf"/>
</dbReference>
<keyword evidence="8 9" id="KW-0472">Membrane</keyword>
<feature type="transmembrane region" description="Helical" evidence="9">
    <location>
        <begin position="222"/>
        <end position="241"/>
    </location>
</feature>
<evidence type="ECO:0000256" key="9">
    <source>
        <dbReference type="RuleBase" id="RU363032"/>
    </source>
</evidence>
<dbReference type="GO" id="GO:0005886">
    <property type="term" value="C:plasma membrane"/>
    <property type="evidence" value="ECO:0007669"/>
    <property type="project" value="UniProtKB-SubCell"/>
</dbReference>
<evidence type="ECO:0000256" key="2">
    <source>
        <dbReference type="ARBA" id="ARBA00009047"/>
    </source>
</evidence>
<comment type="subcellular location">
    <subcellularLocation>
        <location evidence="1 9">Cell membrane</location>
        <topology evidence="1 9">Multi-pass membrane protein</topology>
    </subcellularLocation>
</comment>
<gene>
    <name evidence="11" type="ORF">SAMN05216410_1225</name>
</gene>
<comment type="similarity">
    <text evidence="2">Belongs to the binding-protein-dependent transport system permease family. MalFG subfamily.</text>
</comment>
<proteinExistence type="inferred from homology"/>
<evidence type="ECO:0000256" key="8">
    <source>
        <dbReference type="ARBA" id="ARBA00023136"/>
    </source>
</evidence>
<evidence type="ECO:0000313" key="11">
    <source>
        <dbReference type="EMBL" id="SDB98083.1"/>
    </source>
</evidence>
<evidence type="ECO:0000256" key="3">
    <source>
        <dbReference type="ARBA" id="ARBA00022448"/>
    </source>
</evidence>
<dbReference type="GO" id="GO:0055085">
    <property type="term" value="P:transmembrane transport"/>
    <property type="evidence" value="ECO:0007669"/>
    <property type="project" value="InterPro"/>
</dbReference>
<evidence type="ECO:0000256" key="1">
    <source>
        <dbReference type="ARBA" id="ARBA00004651"/>
    </source>
</evidence>
<feature type="domain" description="ABC transmembrane type-1" evidence="10">
    <location>
        <begin position="93"/>
        <end position="286"/>
    </location>
</feature>
<feature type="transmembrane region" description="Helical" evidence="9">
    <location>
        <begin position="265"/>
        <end position="286"/>
    </location>
</feature>
<name>A0A1G6HVB9_9MICO</name>
<accession>A0A1G6HVB9</accession>
<evidence type="ECO:0000256" key="4">
    <source>
        <dbReference type="ARBA" id="ARBA00022475"/>
    </source>
</evidence>
<keyword evidence="4" id="KW-1003">Cell membrane</keyword>
<feature type="transmembrane region" description="Helical" evidence="9">
    <location>
        <begin position="162"/>
        <end position="181"/>
    </location>
</feature>
<reference evidence="11 12" key="1">
    <citation type="submission" date="2016-09" db="EMBL/GenBank/DDBJ databases">
        <authorList>
            <person name="Capua I."/>
            <person name="De Benedictis P."/>
            <person name="Joannis T."/>
            <person name="Lombin L.H."/>
            <person name="Cattoli G."/>
        </authorList>
    </citation>
    <scope>NUCLEOTIDE SEQUENCE [LARGE SCALE GENOMIC DNA]</scope>
    <source>
        <strain evidence="11 12">ISLP-3</strain>
    </source>
</reference>
<keyword evidence="3 9" id="KW-0813">Transport</keyword>
<dbReference type="PANTHER" id="PTHR32243">
    <property type="entry name" value="MALTOSE TRANSPORT SYSTEM PERMEASE-RELATED"/>
    <property type="match status" value="1"/>
</dbReference>
<dbReference type="EMBL" id="FMYH01000001">
    <property type="protein sequence ID" value="SDB98083.1"/>
    <property type="molecule type" value="Genomic_DNA"/>
</dbReference>
<evidence type="ECO:0000256" key="6">
    <source>
        <dbReference type="ARBA" id="ARBA00022692"/>
    </source>
</evidence>
<dbReference type="RefSeq" id="WP_245700881.1">
    <property type="nucleotide sequence ID" value="NZ_FMYH01000001.1"/>
</dbReference>